<dbReference type="AlphaFoldDB" id="A0A9N8DW96"/>
<feature type="chain" id="PRO_5040125243" evidence="2">
    <location>
        <begin position="29"/>
        <end position="350"/>
    </location>
</feature>
<evidence type="ECO:0000256" key="1">
    <source>
        <dbReference type="SAM" id="Phobius"/>
    </source>
</evidence>
<keyword evidence="1" id="KW-1133">Transmembrane helix</keyword>
<dbReference type="Proteomes" id="UP001153069">
    <property type="component" value="Unassembled WGS sequence"/>
</dbReference>
<feature type="transmembrane region" description="Helical" evidence="1">
    <location>
        <begin position="290"/>
        <end position="310"/>
    </location>
</feature>
<evidence type="ECO:0000313" key="4">
    <source>
        <dbReference type="Proteomes" id="UP001153069"/>
    </source>
</evidence>
<protein>
    <submittedName>
        <fullName evidence="3">Uncharacterized protein</fullName>
    </submittedName>
</protein>
<reference evidence="3" key="1">
    <citation type="submission" date="2020-06" db="EMBL/GenBank/DDBJ databases">
        <authorList>
            <consortium name="Plant Systems Biology data submission"/>
        </authorList>
    </citation>
    <scope>NUCLEOTIDE SEQUENCE</scope>
    <source>
        <strain evidence="3">D6</strain>
    </source>
</reference>
<evidence type="ECO:0000313" key="3">
    <source>
        <dbReference type="EMBL" id="CAB9508319.1"/>
    </source>
</evidence>
<feature type="signal peptide" evidence="2">
    <location>
        <begin position="1"/>
        <end position="28"/>
    </location>
</feature>
<organism evidence="3 4">
    <name type="scientific">Seminavis robusta</name>
    <dbReference type="NCBI Taxonomy" id="568900"/>
    <lineage>
        <taxon>Eukaryota</taxon>
        <taxon>Sar</taxon>
        <taxon>Stramenopiles</taxon>
        <taxon>Ochrophyta</taxon>
        <taxon>Bacillariophyta</taxon>
        <taxon>Bacillariophyceae</taxon>
        <taxon>Bacillariophycidae</taxon>
        <taxon>Naviculales</taxon>
        <taxon>Naviculaceae</taxon>
        <taxon>Seminavis</taxon>
    </lineage>
</organism>
<sequence length="350" mass="38461">MMGKLQTFSVAFALFSSWLLVFPVPVTASSTNQDVVKDSFLRDVTATTASKGRRSLTLDWCDTGCDGNNDCENWLVCYFREAGDAIPKCCSNGNFVRSTSDENYCVTAGCAAWTLDPTNPDPIANLQDDDYLNENWPEIEECEGDCDYNYQCKGDLVCYQRDKDDNTPNCCSGLSKKDSTDYCVPSSCLPPTPAPTPISDNLEGLCFSGDTHVTYVELAGGTITLPFLTQAQVVHWWLSPLRLVCLASSWQSSSSSSMQTVLCHTHTRKGKLFYVDVGLRLAKFMERQHVILQVVVLIPIMAVLAVPVATEYLFGAARGLIVGIMVGLMLGCLALLRYQARIHGKKHGVV</sequence>
<dbReference type="EMBL" id="CAICTM010000341">
    <property type="protein sequence ID" value="CAB9508319.1"/>
    <property type="molecule type" value="Genomic_DNA"/>
</dbReference>
<keyword evidence="1" id="KW-0812">Transmembrane</keyword>
<feature type="transmembrane region" description="Helical" evidence="1">
    <location>
        <begin position="316"/>
        <end position="336"/>
    </location>
</feature>
<gene>
    <name evidence="3" type="ORF">SEMRO_342_G121790.1</name>
</gene>
<proteinExistence type="predicted"/>
<evidence type="ECO:0000256" key="2">
    <source>
        <dbReference type="SAM" id="SignalP"/>
    </source>
</evidence>
<keyword evidence="4" id="KW-1185">Reference proteome</keyword>
<keyword evidence="2" id="KW-0732">Signal</keyword>
<comment type="caution">
    <text evidence="3">The sequence shown here is derived from an EMBL/GenBank/DDBJ whole genome shotgun (WGS) entry which is preliminary data.</text>
</comment>
<keyword evidence="1" id="KW-0472">Membrane</keyword>
<accession>A0A9N8DW96</accession>
<name>A0A9N8DW96_9STRA</name>